<dbReference type="InterPro" id="IPR007526">
    <property type="entry name" value="SWIRM"/>
</dbReference>
<dbReference type="Proteomes" id="UP000811619">
    <property type="component" value="Unassembled WGS sequence"/>
</dbReference>
<feature type="compositionally biased region" description="Pro residues" evidence="1">
    <location>
        <begin position="94"/>
        <end position="103"/>
    </location>
</feature>
<gene>
    <name evidence="3" type="ORF">E4U42_000539</name>
</gene>
<evidence type="ECO:0000259" key="2">
    <source>
        <dbReference type="PROSITE" id="PS50934"/>
    </source>
</evidence>
<dbReference type="InterPro" id="IPR036388">
    <property type="entry name" value="WH-like_DNA-bd_sf"/>
</dbReference>
<dbReference type="FunFam" id="1.10.10.10:FF:000087">
    <property type="entry name" value="Transcriptional adapter 2"/>
    <property type="match status" value="1"/>
</dbReference>
<name>A0A8K0IZR2_9HYPO</name>
<reference evidence="3" key="1">
    <citation type="journal article" date="2020" name="bioRxiv">
        <title>Whole genome comparisons of ergot fungi reveals the divergence and evolution of species within the genus Claviceps are the result of varying mechanisms driving genome evolution and host range expansion.</title>
        <authorList>
            <person name="Wyka S.A."/>
            <person name="Mondo S.J."/>
            <person name="Liu M."/>
            <person name="Dettman J."/>
            <person name="Nalam V."/>
            <person name="Broders K.D."/>
        </authorList>
    </citation>
    <scope>NUCLEOTIDE SEQUENCE</scope>
    <source>
        <strain evidence="3">CCC 489</strain>
    </source>
</reference>
<feature type="domain" description="SWIRM" evidence="2">
    <location>
        <begin position="378"/>
        <end position="475"/>
    </location>
</feature>
<dbReference type="PANTHER" id="PTHR12374:SF21">
    <property type="entry name" value="SWIRM DOMAIN-CONTAINING PROTEIN FUN19-RELATED"/>
    <property type="match status" value="1"/>
</dbReference>
<dbReference type="GO" id="GO:0006357">
    <property type="term" value="P:regulation of transcription by RNA polymerase II"/>
    <property type="evidence" value="ECO:0007669"/>
    <property type="project" value="TreeGrafter"/>
</dbReference>
<dbReference type="EMBL" id="SRPY01001131">
    <property type="protein sequence ID" value="KAG5914339.1"/>
    <property type="molecule type" value="Genomic_DNA"/>
</dbReference>
<feature type="region of interest" description="Disordered" evidence="1">
    <location>
        <begin position="299"/>
        <end position="353"/>
    </location>
</feature>
<dbReference type="GO" id="GO:0006338">
    <property type="term" value="P:chromatin remodeling"/>
    <property type="evidence" value="ECO:0007669"/>
    <property type="project" value="TreeGrafter"/>
</dbReference>
<dbReference type="InterPro" id="IPR009057">
    <property type="entry name" value="Homeodomain-like_sf"/>
</dbReference>
<feature type="compositionally biased region" description="Low complexity" evidence="1">
    <location>
        <begin position="30"/>
        <end position="39"/>
    </location>
</feature>
<feature type="compositionally biased region" description="Polar residues" evidence="1">
    <location>
        <begin position="322"/>
        <end position="342"/>
    </location>
</feature>
<evidence type="ECO:0000313" key="4">
    <source>
        <dbReference type="Proteomes" id="UP000811619"/>
    </source>
</evidence>
<accession>A0A8K0IZR2</accession>
<evidence type="ECO:0000256" key="1">
    <source>
        <dbReference type="SAM" id="MobiDB-lite"/>
    </source>
</evidence>
<feature type="compositionally biased region" description="Gly residues" evidence="1">
    <location>
        <begin position="137"/>
        <end position="147"/>
    </location>
</feature>
<organism evidence="3 4">
    <name type="scientific">Claviceps africana</name>
    <dbReference type="NCBI Taxonomy" id="83212"/>
    <lineage>
        <taxon>Eukaryota</taxon>
        <taxon>Fungi</taxon>
        <taxon>Dikarya</taxon>
        <taxon>Ascomycota</taxon>
        <taxon>Pezizomycotina</taxon>
        <taxon>Sordariomycetes</taxon>
        <taxon>Hypocreomycetidae</taxon>
        <taxon>Hypocreales</taxon>
        <taxon>Clavicipitaceae</taxon>
        <taxon>Claviceps</taxon>
    </lineage>
</organism>
<proteinExistence type="predicted"/>
<dbReference type="PANTHER" id="PTHR12374">
    <property type="entry name" value="TRANSCRIPTIONAL ADAPTOR 2 ADA2 -RELATED"/>
    <property type="match status" value="1"/>
</dbReference>
<dbReference type="SUPFAM" id="SSF46689">
    <property type="entry name" value="Homeodomain-like"/>
    <property type="match status" value="1"/>
</dbReference>
<evidence type="ECO:0000313" key="3">
    <source>
        <dbReference type="EMBL" id="KAG5914339.1"/>
    </source>
</evidence>
<feature type="compositionally biased region" description="Low complexity" evidence="1">
    <location>
        <begin position="47"/>
        <end position="71"/>
    </location>
</feature>
<dbReference type="GO" id="GO:0003682">
    <property type="term" value="F:chromatin binding"/>
    <property type="evidence" value="ECO:0007669"/>
    <property type="project" value="TreeGrafter"/>
</dbReference>
<sequence>MADKPTFTTAAHPAQAQTSTTFDKNKRAASSSSSSSSSSVPRRPLYFSSSAIASSSTASSFSASAPSIFSSMPRRQSNSSAPFHSQFMDKPHAPMAPPPPPMPSMSSKEPNIASLMSPPDASLDSFHQGYSAVRRSTGGGNGGGSNGSNGSDKQNMSQLLPLPMSPPISPYSKPVTTTTNAPSTTLSGQIVKDPVLYPADEQSPASPPAPPLFAPTELEHHQRIVDDHVSVRSRSIFGHVSPPRREDYELVLTFSSQIMKSLMADPKGYLRQVRAHLEADGRAAAQRYHKMMPPKPIAAKPAKLRADRVSKPHATPRPIRTNAATNGTSPTSRSAGRTSATPEPSRRVVAPNREDKDFNSIVDYCPPLDTLPDQPNSLKVDWKGQPIDLSGDPYAHLLHPNELLLAGNLRLDCATYLTSKRRIFERRLLCLRTKKEFRKTDAQQACKIDVNKASKLWTAFEKVGWLDARWISQYL</sequence>
<keyword evidence="4" id="KW-1185">Reference proteome</keyword>
<protein>
    <recommendedName>
        <fullName evidence="2">SWIRM domain-containing protein</fullName>
    </recommendedName>
</protein>
<feature type="region of interest" description="Disordered" evidence="1">
    <location>
        <begin position="1"/>
        <end position="189"/>
    </location>
</feature>
<dbReference type="Gene3D" id="1.10.10.10">
    <property type="entry name" value="Winged helix-like DNA-binding domain superfamily/Winged helix DNA-binding domain"/>
    <property type="match status" value="1"/>
</dbReference>
<dbReference type="OrthoDB" id="5598695at2759"/>
<dbReference type="Pfam" id="PF04433">
    <property type="entry name" value="SWIRM"/>
    <property type="match status" value="1"/>
</dbReference>
<dbReference type="AlphaFoldDB" id="A0A8K0IZR2"/>
<feature type="compositionally biased region" description="Polar residues" evidence="1">
    <location>
        <begin position="73"/>
        <end position="83"/>
    </location>
</feature>
<comment type="caution">
    <text evidence="3">The sequence shown here is derived from an EMBL/GenBank/DDBJ whole genome shotgun (WGS) entry which is preliminary data.</text>
</comment>
<dbReference type="GO" id="GO:0070210">
    <property type="term" value="C:Rpd3L-Expanded complex"/>
    <property type="evidence" value="ECO:0007669"/>
    <property type="project" value="TreeGrafter"/>
</dbReference>
<dbReference type="GO" id="GO:0003713">
    <property type="term" value="F:transcription coactivator activity"/>
    <property type="evidence" value="ECO:0007669"/>
    <property type="project" value="TreeGrafter"/>
</dbReference>
<dbReference type="PROSITE" id="PS50934">
    <property type="entry name" value="SWIRM"/>
    <property type="match status" value="1"/>
</dbReference>
<feature type="compositionally biased region" description="Low complexity" evidence="1">
    <location>
        <begin position="176"/>
        <end position="185"/>
    </location>
</feature>